<proteinExistence type="predicted"/>
<dbReference type="PANTHER" id="PTHR21310">
    <property type="entry name" value="AMINOGLYCOSIDE PHOSPHOTRANSFERASE-RELATED-RELATED"/>
    <property type="match status" value="1"/>
</dbReference>
<comment type="caution">
    <text evidence="2">The sequence shown here is derived from an EMBL/GenBank/DDBJ whole genome shotgun (WGS) entry which is preliminary data.</text>
</comment>
<evidence type="ECO:0000259" key="1">
    <source>
        <dbReference type="Pfam" id="PF01636"/>
    </source>
</evidence>
<dbReference type="InterPro" id="IPR002575">
    <property type="entry name" value="Aminoglycoside_PTrfase"/>
</dbReference>
<dbReference type="InterPro" id="IPR011009">
    <property type="entry name" value="Kinase-like_dom_sf"/>
</dbReference>
<dbReference type="Proteomes" id="UP001501444">
    <property type="component" value="Unassembled WGS sequence"/>
</dbReference>
<keyword evidence="3" id="KW-1185">Reference proteome</keyword>
<dbReference type="EMBL" id="BAAARV010000015">
    <property type="protein sequence ID" value="GAA2335011.1"/>
    <property type="molecule type" value="Genomic_DNA"/>
</dbReference>
<organism evidence="2 3">
    <name type="scientific">Dactylosporangium salmoneum</name>
    <dbReference type="NCBI Taxonomy" id="53361"/>
    <lineage>
        <taxon>Bacteria</taxon>
        <taxon>Bacillati</taxon>
        <taxon>Actinomycetota</taxon>
        <taxon>Actinomycetes</taxon>
        <taxon>Micromonosporales</taxon>
        <taxon>Micromonosporaceae</taxon>
        <taxon>Dactylosporangium</taxon>
    </lineage>
</organism>
<dbReference type="RefSeq" id="WP_344611488.1">
    <property type="nucleotide sequence ID" value="NZ_BAAARV010000015.1"/>
</dbReference>
<protein>
    <recommendedName>
        <fullName evidence="1">Aminoglycoside phosphotransferase domain-containing protein</fullName>
    </recommendedName>
</protein>
<dbReference type="Gene3D" id="3.90.1200.10">
    <property type="match status" value="1"/>
</dbReference>
<dbReference type="SUPFAM" id="SSF56112">
    <property type="entry name" value="Protein kinase-like (PK-like)"/>
    <property type="match status" value="1"/>
</dbReference>
<name>A0ABP5SRQ9_9ACTN</name>
<dbReference type="InterPro" id="IPR051678">
    <property type="entry name" value="AGP_Transferase"/>
</dbReference>
<evidence type="ECO:0000313" key="2">
    <source>
        <dbReference type="EMBL" id="GAA2335011.1"/>
    </source>
</evidence>
<sequence>MIDAIGEALRKACPGLRIDAIRRLDAGYTSRQWVADTDEGPLLAKTPVRDKDPEHLRGLIATTRRAAEGGVPVVRYRAFAAYSAPLDGPLLVQEYQKGIPADAAWATMSAPERLAFAAELGELVGRVHSCAGEWFGDVLGRTRHADAATSLHALIDARLAEAPRDLLAAGNERLAAALHRAVDRVACDDPPALTHGDLWRPNLIMRDGRIACLLDFEHGRYADRFLDFGKLDEHIFTAFPEGREPFLTAYAALCPLPDDWPERVRLAHALHALSMAVYFLRWSPALAPEYVGILGAWLAS</sequence>
<accession>A0ABP5SRQ9</accession>
<reference evidence="3" key="1">
    <citation type="journal article" date="2019" name="Int. J. Syst. Evol. Microbiol.">
        <title>The Global Catalogue of Microorganisms (GCM) 10K type strain sequencing project: providing services to taxonomists for standard genome sequencing and annotation.</title>
        <authorList>
            <consortium name="The Broad Institute Genomics Platform"/>
            <consortium name="The Broad Institute Genome Sequencing Center for Infectious Disease"/>
            <person name="Wu L."/>
            <person name="Ma J."/>
        </authorList>
    </citation>
    <scope>NUCLEOTIDE SEQUENCE [LARGE SCALE GENOMIC DNA]</scope>
    <source>
        <strain evidence="3">JCM 3272</strain>
    </source>
</reference>
<feature type="domain" description="Aminoglycoside phosphotransferase" evidence="1">
    <location>
        <begin position="21"/>
        <end position="258"/>
    </location>
</feature>
<evidence type="ECO:0000313" key="3">
    <source>
        <dbReference type="Proteomes" id="UP001501444"/>
    </source>
</evidence>
<gene>
    <name evidence="2" type="ORF">GCM10010170_014750</name>
</gene>
<dbReference type="Pfam" id="PF01636">
    <property type="entry name" value="APH"/>
    <property type="match status" value="1"/>
</dbReference>